<keyword evidence="3" id="KW-1185">Reference proteome</keyword>
<evidence type="ECO:0000256" key="1">
    <source>
        <dbReference type="SAM" id="MobiDB-lite"/>
    </source>
</evidence>
<organism evidence="2 3">
    <name type="scientific">Eumeta variegata</name>
    <name type="common">Bagworm moth</name>
    <name type="synonym">Eumeta japonica</name>
    <dbReference type="NCBI Taxonomy" id="151549"/>
    <lineage>
        <taxon>Eukaryota</taxon>
        <taxon>Metazoa</taxon>
        <taxon>Ecdysozoa</taxon>
        <taxon>Arthropoda</taxon>
        <taxon>Hexapoda</taxon>
        <taxon>Insecta</taxon>
        <taxon>Pterygota</taxon>
        <taxon>Neoptera</taxon>
        <taxon>Endopterygota</taxon>
        <taxon>Lepidoptera</taxon>
        <taxon>Glossata</taxon>
        <taxon>Ditrysia</taxon>
        <taxon>Tineoidea</taxon>
        <taxon>Psychidae</taxon>
        <taxon>Oiketicinae</taxon>
        <taxon>Eumeta</taxon>
    </lineage>
</organism>
<protein>
    <submittedName>
        <fullName evidence="2">Uncharacterized protein</fullName>
    </submittedName>
</protein>
<dbReference type="EMBL" id="BGZK01001009">
    <property type="protein sequence ID" value="GBP68372.1"/>
    <property type="molecule type" value="Genomic_DNA"/>
</dbReference>
<dbReference type="Proteomes" id="UP000299102">
    <property type="component" value="Unassembled WGS sequence"/>
</dbReference>
<accession>A0A4C1Y0P9</accession>
<name>A0A4C1Y0P9_EUMVA</name>
<evidence type="ECO:0000313" key="2">
    <source>
        <dbReference type="EMBL" id="GBP68372.1"/>
    </source>
</evidence>
<sequence>MVPKSLPTPTNGRTAETRSLGRSIMGRGFTEPRYRLEWVGRIRSSSLGPVAPWELLIIRVLPAYPHVGYASPQYCLEGPAVCPVAVCTNLAEEFDSRLGYGRFSILQPLAPVRWSSVTRRPALSLDSYFLHISWNVFEEQTFLLEKLHKLV</sequence>
<reference evidence="2 3" key="1">
    <citation type="journal article" date="2019" name="Commun. Biol.">
        <title>The bagworm genome reveals a unique fibroin gene that provides high tensile strength.</title>
        <authorList>
            <person name="Kono N."/>
            <person name="Nakamura H."/>
            <person name="Ohtoshi R."/>
            <person name="Tomita M."/>
            <person name="Numata K."/>
            <person name="Arakawa K."/>
        </authorList>
    </citation>
    <scope>NUCLEOTIDE SEQUENCE [LARGE SCALE GENOMIC DNA]</scope>
</reference>
<evidence type="ECO:0000313" key="3">
    <source>
        <dbReference type="Proteomes" id="UP000299102"/>
    </source>
</evidence>
<feature type="region of interest" description="Disordered" evidence="1">
    <location>
        <begin position="1"/>
        <end position="22"/>
    </location>
</feature>
<gene>
    <name evidence="2" type="ORF">EVAR_99048_1</name>
</gene>
<proteinExistence type="predicted"/>
<comment type="caution">
    <text evidence="2">The sequence shown here is derived from an EMBL/GenBank/DDBJ whole genome shotgun (WGS) entry which is preliminary data.</text>
</comment>
<dbReference type="AlphaFoldDB" id="A0A4C1Y0P9"/>